<proteinExistence type="predicted"/>
<evidence type="ECO:0000256" key="1">
    <source>
        <dbReference type="SAM" id="MobiDB-lite"/>
    </source>
</evidence>
<evidence type="ECO:0000313" key="3">
    <source>
        <dbReference type="Proteomes" id="UP000822688"/>
    </source>
</evidence>
<dbReference type="EMBL" id="CM026426">
    <property type="protein sequence ID" value="KAG0572901.1"/>
    <property type="molecule type" value="Genomic_DNA"/>
</dbReference>
<organism evidence="2 3">
    <name type="scientific">Ceratodon purpureus</name>
    <name type="common">Fire moss</name>
    <name type="synonym">Dicranum purpureum</name>
    <dbReference type="NCBI Taxonomy" id="3225"/>
    <lineage>
        <taxon>Eukaryota</taxon>
        <taxon>Viridiplantae</taxon>
        <taxon>Streptophyta</taxon>
        <taxon>Embryophyta</taxon>
        <taxon>Bryophyta</taxon>
        <taxon>Bryophytina</taxon>
        <taxon>Bryopsida</taxon>
        <taxon>Dicranidae</taxon>
        <taxon>Pseudoditrichales</taxon>
        <taxon>Ditrichaceae</taxon>
        <taxon>Ceratodon</taxon>
    </lineage>
</organism>
<name>A0A8T0HQ27_CERPU</name>
<dbReference type="Proteomes" id="UP000822688">
    <property type="component" value="Chromosome V"/>
</dbReference>
<accession>A0A8T0HQ27</accession>
<reference evidence="2" key="1">
    <citation type="submission" date="2020-06" db="EMBL/GenBank/DDBJ databases">
        <title>WGS assembly of Ceratodon purpureus strain R40.</title>
        <authorList>
            <person name="Carey S.B."/>
            <person name="Jenkins J."/>
            <person name="Shu S."/>
            <person name="Lovell J.T."/>
            <person name="Sreedasyam A."/>
            <person name="Maumus F."/>
            <person name="Tiley G.P."/>
            <person name="Fernandez-Pozo N."/>
            <person name="Barry K."/>
            <person name="Chen C."/>
            <person name="Wang M."/>
            <person name="Lipzen A."/>
            <person name="Daum C."/>
            <person name="Saski C.A."/>
            <person name="Payton A.C."/>
            <person name="Mcbreen J.C."/>
            <person name="Conrad R.E."/>
            <person name="Kollar L.M."/>
            <person name="Olsson S."/>
            <person name="Huttunen S."/>
            <person name="Landis J.B."/>
            <person name="Wickett N.J."/>
            <person name="Johnson M.G."/>
            <person name="Rensing S.A."/>
            <person name="Grimwood J."/>
            <person name="Schmutz J."/>
            <person name="Mcdaniel S.F."/>
        </authorList>
    </citation>
    <scope>NUCLEOTIDE SEQUENCE</scope>
    <source>
        <strain evidence="2">R40</strain>
    </source>
</reference>
<comment type="caution">
    <text evidence="2">The sequence shown here is derived from an EMBL/GenBank/DDBJ whole genome shotgun (WGS) entry which is preliminary data.</text>
</comment>
<sequence length="157" mass="17339">MKCAIDDFGNEGTNEDVLAVTKETSVEGVNGRNRNGVDNDDDDDDMYDPRSKLRNDKRLQQLATLTPLKEWRIQKGLSTAVTNASTSGGDIINLKWSGTIFEMPVSRDAQATAVVIEEKEKPLNSSSDEDESSALEEACRFWRVTMLEETATTSSSD</sequence>
<feature type="region of interest" description="Disordered" evidence="1">
    <location>
        <begin position="21"/>
        <end position="55"/>
    </location>
</feature>
<evidence type="ECO:0000313" key="2">
    <source>
        <dbReference type="EMBL" id="KAG0572901.1"/>
    </source>
</evidence>
<gene>
    <name evidence="2" type="ORF">KC19_VG133500</name>
</gene>
<keyword evidence="3" id="KW-1185">Reference proteome</keyword>
<protein>
    <submittedName>
        <fullName evidence="2">Uncharacterized protein</fullName>
    </submittedName>
</protein>
<dbReference type="AlphaFoldDB" id="A0A8T0HQ27"/>